<keyword evidence="2" id="KW-1185">Reference proteome</keyword>
<evidence type="ECO:0000313" key="1">
    <source>
        <dbReference type="EMBL" id="MEI5686957.1"/>
    </source>
</evidence>
<accession>A0ABU8H1V5</accession>
<dbReference type="PANTHER" id="PTHR30565">
    <property type="entry name" value="PROTEIN YCIF"/>
    <property type="match status" value="1"/>
</dbReference>
<evidence type="ECO:0000313" key="2">
    <source>
        <dbReference type="Proteomes" id="UP001367771"/>
    </source>
</evidence>
<comment type="caution">
    <text evidence="1">The sequence shown here is derived from an EMBL/GenBank/DDBJ whole genome shotgun (WGS) entry which is preliminary data.</text>
</comment>
<gene>
    <name evidence="1" type="ORF">V8201_07675</name>
</gene>
<dbReference type="SUPFAM" id="SSF47240">
    <property type="entry name" value="Ferritin-like"/>
    <property type="match status" value="1"/>
</dbReference>
<dbReference type="Pfam" id="PF05974">
    <property type="entry name" value="DUF892"/>
    <property type="match status" value="1"/>
</dbReference>
<proteinExistence type="predicted"/>
<dbReference type="EMBL" id="JBBBDM010000002">
    <property type="protein sequence ID" value="MEI5686957.1"/>
    <property type="molecule type" value="Genomic_DNA"/>
</dbReference>
<dbReference type="RefSeq" id="WP_336544897.1">
    <property type="nucleotide sequence ID" value="NZ_JBBBDM010000002.1"/>
</dbReference>
<protein>
    <submittedName>
        <fullName evidence="1">Ferritin-like domain-containing protein</fullName>
    </submittedName>
</protein>
<dbReference type="PANTHER" id="PTHR30565:SF9">
    <property type="entry name" value="PROTEIN YCIF"/>
    <property type="match status" value="1"/>
</dbReference>
<dbReference type="InterPro" id="IPR009078">
    <property type="entry name" value="Ferritin-like_SF"/>
</dbReference>
<dbReference type="InterPro" id="IPR047114">
    <property type="entry name" value="YciF"/>
</dbReference>
<organism evidence="1 2">
    <name type="scientific">Sphingomonas kyungheensis</name>
    <dbReference type="NCBI Taxonomy" id="1069987"/>
    <lineage>
        <taxon>Bacteria</taxon>
        <taxon>Pseudomonadati</taxon>
        <taxon>Pseudomonadota</taxon>
        <taxon>Alphaproteobacteria</taxon>
        <taxon>Sphingomonadales</taxon>
        <taxon>Sphingomonadaceae</taxon>
        <taxon>Sphingomonas</taxon>
    </lineage>
</organism>
<name>A0ABU8H1V5_9SPHN</name>
<sequence>MASIAPDQSIAQDLFVTGLKNAHGVEHQALALIDRQLDHLAHYPEVAEQLRRHRAETEQQIQRIDEILSGFDARPSAIKDLGLSLSGNMAALAHVFAPDEILKNSFANYAFENFEIASYTGLLTLADLGGFASQQRLLTESLGEEQQMAAWVLDSLPEVTRKYAGLRAAGETASH</sequence>
<dbReference type="Gene3D" id="1.20.1260.10">
    <property type="match status" value="1"/>
</dbReference>
<dbReference type="InterPro" id="IPR012347">
    <property type="entry name" value="Ferritin-like"/>
</dbReference>
<dbReference type="InterPro" id="IPR010287">
    <property type="entry name" value="DUF892_YciF-like"/>
</dbReference>
<dbReference type="Proteomes" id="UP001367771">
    <property type="component" value="Unassembled WGS sequence"/>
</dbReference>
<reference evidence="1 2" key="1">
    <citation type="journal article" date="2013" name="Int. J. Syst. Evol. Microbiol.">
        <title>Sphingomonas kyungheensis sp. nov., a bacterium with ginsenoside-converting activity isolated from soil of a ginseng field.</title>
        <authorList>
            <person name="Son H.M."/>
            <person name="Yang J.E."/>
            <person name="Park Y."/>
            <person name="Han C.K."/>
            <person name="Kim S.G."/>
            <person name="Kook M."/>
            <person name="Yi T.H."/>
        </authorList>
    </citation>
    <scope>NUCLEOTIDE SEQUENCE [LARGE SCALE GENOMIC DNA]</scope>
    <source>
        <strain evidence="1 2">LMG 26582</strain>
    </source>
</reference>